<organism evidence="4 5">
    <name type="scientific">Hymenobacter telluris</name>
    <dbReference type="NCBI Taxonomy" id="2816474"/>
    <lineage>
        <taxon>Bacteria</taxon>
        <taxon>Pseudomonadati</taxon>
        <taxon>Bacteroidota</taxon>
        <taxon>Cytophagia</taxon>
        <taxon>Cytophagales</taxon>
        <taxon>Hymenobacteraceae</taxon>
        <taxon>Hymenobacter</taxon>
    </lineage>
</organism>
<dbReference type="Pfam" id="PF01774">
    <property type="entry name" value="UreD"/>
    <property type="match status" value="1"/>
</dbReference>
<dbReference type="EMBL" id="JAFLQZ010000004">
    <property type="protein sequence ID" value="MBO0358085.1"/>
    <property type="molecule type" value="Genomic_DNA"/>
</dbReference>
<dbReference type="PANTHER" id="PTHR33643:SF1">
    <property type="entry name" value="UREASE ACCESSORY PROTEIN D"/>
    <property type="match status" value="1"/>
</dbReference>
<comment type="function">
    <text evidence="3">Required for maturation of urease via the functional incorporation of the urease nickel metallocenter.</text>
</comment>
<dbReference type="AlphaFoldDB" id="A0A939EWU1"/>
<sequence length="285" mass="31549">MPSVTDWSELEVAQVQGRNRLITCRNLQPLKLLNPAAPVGSCHVVLSSYGGGMVAGDTIRLRITGGAGTRLFVSSQSNTKIFKSIDGQVAEQHVAGTLADDALAVVFPDPVVPQAGSRYRQLQHWNLAANSLLLVVDWLHSGRMDIGEKFEFHSFFSELQVRREGRLVLLDRFSFHPTEHIATSPANFGAYQTTFSLYLVGNPTDPRFTRLAQLLEQLRMPLPDTPQFDLSGHDCLVAVAQVRPEVYVLRASAHSRHALQPLCAQLLAVLAEEAFFSYNPLARKY</sequence>
<comment type="similarity">
    <text evidence="1 3">Belongs to the UreD family.</text>
</comment>
<evidence type="ECO:0000256" key="3">
    <source>
        <dbReference type="HAMAP-Rule" id="MF_01384"/>
    </source>
</evidence>
<dbReference type="PANTHER" id="PTHR33643">
    <property type="entry name" value="UREASE ACCESSORY PROTEIN D"/>
    <property type="match status" value="1"/>
</dbReference>
<dbReference type="HAMAP" id="MF_01384">
    <property type="entry name" value="UreD"/>
    <property type="match status" value="1"/>
</dbReference>
<proteinExistence type="inferred from homology"/>
<keyword evidence="2 3" id="KW-0143">Chaperone</keyword>
<dbReference type="GO" id="GO:0005737">
    <property type="term" value="C:cytoplasm"/>
    <property type="evidence" value="ECO:0007669"/>
    <property type="project" value="UniProtKB-SubCell"/>
</dbReference>
<keyword evidence="5" id="KW-1185">Reference proteome</keyword>
<dbReference type="GO" id="GO:0016151">
    <property type="term" value="F:nickel cation binding"/>
    <property type="evidence" value="ECO:0007669"/>
    <property type="project" value="UniProtKB-UniRule"/>
</dbReference>
<name>A0A939EWU1_9BACT</name>
<accession>A0A939EWU1</accession>
<comment type="subunit">
    <text evidence="3">UreD, UreF and UreG form a complex that acts as a GTP-hydrolysis-dependent molecular chaperone, activating the urease apoprotein by helping to assemble the nickel containing metallocenter of UreC. The UreE protein probably delivers the nickel.</text>
</comment>
<keyword evidence="3" id="KW-0963">Cytoplasm</keyword>
<protein>
    <recommendedName>
        <fullName evidence="3">Urease accessory protein UreD</fullName>
    </recommendedName>
</protein>
<gene>
    <name evidence="3" type="primary">ureD</name>
    <name evidence="4" type="ORF">J0X19_09035</name>
</gene>
<dbReference type="InterPro" id="IPR002669">
    <property type="entry name" value="UreD"/>
</dbReference>
<keyword evidence="3" id="KW-0996">Nickel insertion</keyword>
<dbReference type="RefSeq" id="WP_206984010.1">
    <property type="nucleotide sequence ID" value="NZ_JAFLQZ010000004.1"/>
</dbReference>
<evidence type="ECO:0000256" key="1">
    <source>
        <dbReference type="ARBA" id="ARBA00007177"/>
    </source>
</evidence>
<comment type="caution">
    <text evidence="4">The sequence shown here is derived from an EMBL/GenBank/DDBJ whole genome shotgun (WGS) entry which is preliminary data.</text>
</comment>
<evidence type="ECO:0000313" key="4">
    <source>
        <dbReference type="EMBL" id="MBO0358085.1"/>
    </source>
</evidence>
<evidence type="ECO:0000256" key="2">
    <source>
        <dbReference type="ARBA" id="ARBA00023186"/>
    </source>
</evidence>
<evidence type="ECO:0000313" key="5">
    <source>
        <dbReference type="Proteomes" id="UP000664144"/>
    </source>
</evidence>
<reference evidence="4" key="1">
    <citation type="submission" date="2021-03" db="EMBL/GenBank/DDBJ databases">
        <authorList>
            <person name="Kim M.K."/>
        </authorList>
    </citation>
    <scope>NUCLEOTIDE SEQUENCE</scope>
    <source>
        <strain evidence="4">BT186</strain>
    </source>
</reference>
<comment type="subcellular location">
    <subcellularLocation>
        <location evidence="3">Cytoplasm</location>
    </subcellularLocation>
</comment>
<dbReference type="Proteomes" id="UP000664144">
    <property type="component" value="Unassembled WGS sequence"/>
</dbReference>